<proteinExistence type="predicted"/>
<sequence>MEKHKAAMEDSGLSEEEWNDPTFRAAVRKYIEIKDSSRILSLIKTAFRTLEKMRVSLDNIDLEERDPVNNKPI</sequence>
<dbReference type="EMBL" id="BK015689">
    <property type="protein sequence ID" value="DAE20084.1"/>
    <property type="molecule type" value="Genomic_DNA"/>
</dbReference>
<name>A0A8S5QN94_9CAUD</name>
<accession>A0A8S5QN94</accession>
<protein>
    <submittedName>
        <fullName evidence="1">Uncharacterized protein</fullName>
    </submittedName>
</protein>
<evidence type="ECO:0000313" key="1">
    <source>
        <dbReference type="EMBL" id="DAE20084.1"/>
    </source>
</evidence>
<reference evidence="1" key="1">
    <citation type="journal article" date="2021" name="Proc. Natl. Acad. Sci. U.S.A.">
        <title>A Catalog of Tens of Thousands of Viruses from Human Metagenomes Reveals Hidden Associations with Chronic Diseases.</title>
        <authorList>
            <person name="Tisza M.J."/>
            <person name="Buck C.B."/>
        </authorList>
    </citation>
    <scope>NUCLEOTIDE SEQUENCE</scope>
    <source>
        <strain evidence="1">CtYsL76</strain>
    </source>
</reference>
<organism evidence="1">
    <name type="scientific">CrAss-like virus sp. ctYsL76</name>
    <dbReference type="NCBI Taxonomy" id="2826826"/>
    <lineage>
        <taxon>Viruses</taxon>
        <taxon>Duplodnaviria</taxon>
        <taxon>Heunggongvirae</taxon>
        <taxon>Uroviricota</taxon>
        <taxon>Caudoviricetes</taxon>
        <taxon>Crassvirales</taxon>
    </lineage>
</organism>